<dbReference type="EMBL" id="FNCJ01000005">
    <property type="protein sequence ID" value="SDG74263.1"/>
    <property type="molecule type" value="Genomic_DNA"/>
</dbReference>
<name>A0A1G7WQR2_9BURK</name>
<dbReference type="AlphaFoldDB" id="A0A1G7WQR2"/>
<evidence type="ECO:0000313" key="1">
    <source>
        <dbReference type="EMBL" id="SDG74263.1"/>
    </source>
</evidence>
<gene>
    <name evidence="1" type="ORF">SAMN05216466_1058</name>
</gene>
<proteinExistence type="predicted"/>
<accession>A0A1G7WQR2</accession>
<dbReference type="Proteomes" id="UP000199706">
    <property type="component" value="Unassembled WGS sequence"/>
</dbReference>
<dbReference type="OrthoDB" id="9043026at2"/>
<evidence type="ECO:0008006" key="3">
    <source>
        <dbReference type="Google" id="ProtNLM"/>
    </source>
</evidence>
<protein>
    <recommendedName>
        <fullName evidence="3">Tyr recombinase domain-containing protein</fullName>
    </recommendedName>
</protein>
<dbReference type="RefSeq" id="WP_090684873.1">
    <property type="nucleotide sequence ID" value="NZ_FNCJ01000005.1"/>
</dbReference>
<sequence>MGQLKKAKLNLEQPDIQAGFSDGVNVRYESGALTFKLKGKPRRLPIDGLWLPATPANPQGCRLVDDADRVGVCVALAELAFQRSRDLAPDIKSIQKRIAVYRNTLDFLRSRGVYRLSDATPDHLQELLNELAHGGWYIALALQSRWDMVAKNLTADQHKLALRFLRLPVDTLPVVDALRMPFWSRSVGIGTKSVLPESTRLILESTLPYKFAARWSARKETPPSAPSADLLAMILGWINDLTLVHGTTDRLGFLPYQHPHDIASRMAETGGGRTETITLDETVKLMEGAFYWIYECAPHVVSLLQDASRELLLIPRKKRKNWLSSNAHAIELSRLTGSAIRQWSANQRAARADLTVDELIAACQGACAVVIAFLNARRHTEICDAELGLRTMALRSTEVDDVWEIDFYVAKTYKARHPFFVTRTTAHAIECLESIRNATVPATECLYSERTESIFWAGRPTLDGIKEDIHFFAGLDDKRTRTLATFISSIFPQEACPDFHLHVGRRMFALIYMYRHTDPRIRALGQHLRHFALVTTRTYVTDPPRGVLSNIIDGKLALGSGGKGAANSNLENSLIEELLDLGRQIEQAGSEKLLDTVKRITNGSDMVGGFPRLVRHLHRSLSKNIAFTRLSEAEQQKQVCGALTQRGYRIRPKRHGDCHLKDNVHTVRPKCEMNGQPHPELASVVVCSGCMFFASDPTFQGELGAAETQWNRDRNDLTLPVLQQNSAEDAYQNFQAMKVSKESRNDPP</sequence>
<evidence type="ECO:0000313" key="2">
    <source>
        <dbReference type="Proteomes" id="UP000199706"/>
    </source>
</evidence>
<reference evidence="1 2" key="1">
    <citation type="submission" date="2016-10" db="EMBL/GenBank/DDBJ databases">
        <authorList>
            <person name="de Groot N.N."/>
        </authorList>
    </citation>
    <scope>NUCLEOTIDE SEQUENCE [LARGE SCALE GENOMIC DNA]</scope>
    <source>
        <strain evidence="1 2">LMG 2247</strain>
    </source>
</reference>
<organism evidence="1 2">
    <name type="scientific">Paraburkholderia phenazinium</name>
    <dbReference type="NCBI Taxonomy" id="60549"/>
    <lineage>
        <taxon>Bacteria</taxon>
        <taxon>Pseudomonadati</taxon>
        <taxon>Pseudomonadota</taxon>
        <taxon>Betaproteobacteria</taxon>
        <taxon>Burkholderiales</taxon>
        <taxon>Burkholderiaceae</taxon>
        <taxon>Paraburkholderia</taxon>
    </lineage>
</organism>